<sequence length="138" mass="15647">MTNEEIWQSLPEVKATGGLDPESYLYNLGKPPTAIAIAMIHARQFRIYRECLVRSDADNDNIDSWITTLGDLEKVEKVVNHLHVWDILDVEGPVAEFVGQWIANGWRQQAVSQFPGLRIESRSEENSNGVEVTVWTSH</sequence>
<organism evidence="1 2">
    <name type="scientific">Gordonia terrae</name>
    <dbReference type="NCBI Taxonomy" id="2055"/>
    <lineage>
        <taxon>Bacteria</taxon>
        <taxon>Bacillati</taxon>
        <taxon>Actinomycetota</taxon>
        <taxon>Actinomycetes</taxon>
        <taxon>Mycobacteriales</taxon>
        <taxon>Gordoniaceae</taxon>
        <taxon>Gordonia</taxon>
    </lineage>
</organism>
<dbReference type="AlphaFoldDB" id="A0A2I1R1D1"/>
<reference evidence="1 2" key="1">
    <citation type="submission" date="2017-12" db="EMBL/GenBank/DDBJ databases">
        <title>Phylogenetic diversity of female urinary microbiome.</title>
        <authorList>
            <person name="Thomas-White K."/>
            <person name="Wolfe A.J."/>
        </authorList>
    </citation>
    <scope>NUCLEOTIDE SEQUENCE [LARGE SCALE GENOMIC DNA]</scope>
    <source>
        <strain evidence="1 2">UMB0777</strain>
    </source>
</reference>
<accession>A0A2I1R1D1</accession>
<proteinExistence type="predicted"/>
<evidence type="ECO:0000313" key="2">
    <source>
        <dbReference type="Proteomes" id="UP000234662"/>
    </source>
</evidence>
<name>A0A2I1R1D1_9ACTN</name>
<comment type="caution">
    <text evidence="1">The sequence shown here is derived from an EMBL/GenBank/DDBJ whole genome shotgun (WGS) entry which is preliminary data.</text>
</comment>
<evidence type="ECO:0000313" key="1">
    <source>
        <dbReference type="EMBL" id="PKZ62929.1"/>
    </source>
</evidence>
<dbReference type="RefSeq" id="WP_101822962.1">
    <property type="nucleotide sequence ID" value="NZ_PKJC01000038.1"/>
</dbReference>
<dbReference type="Proteomes" id="UP000234662">
    <property type="component" value="Unassembled WGS sequence"/>
</dbReference>
<protein>
    <submittedName>
        <fullName evidence="1">Uncharacterized protein</fullName>
    </submittedName>
</protein>
<dbReference type="EMBL" id="PKJC01000038">
    <property type="protein sequence ID" value="PKZ62929.1"/>
    <property type="molecule type" value="Genomic_DNA"/>
</dbReference>
<gene>
    <name evidence="1" type="ORF">CYJ73_24515</name>
</gene>